<protein>
    <submittedName>
        <fullName evidence="1">Uncharacterized protein</fullName>
    </submittedName>
</protein>
<dbReference type="AlphaFoldDB" id="A0A1M5SMZ1"/>
<evidence type="ECO:0000313" key="2">
    <source>
        <dbReference type="Proteomes" id="UP000184447"/>
    </source>
</evidence>
<dbReference type="OrthoDB" id="404556at186801"/>
<reference evidence="1 2" key="1">
    <citation type="submission" date="2016-11" db="EMBL/GenBank/DDBJ databases">
        <authorList>
            <person name="Jaros S."/>
            <person name="Januszkiewicz K."/>
            <person name="Wedrychowicz H."/>
        </authorList>
    </citation>
    <scope>NUCLEOTIDE SEQUENCE [LARGE SCALE GENOMIC DNA]</scope>
    <source>
        <strain evidence="1 2">DSM 8605</strain>
    </source>
</reference>
<proteinExistence type="predicted"/>
<accession>A0A1M5SMZ1</accession>
<dbReference type="RefSeq" id="WP_073337353.1">
    <property type="nucleotide sequence ID" value="NZ_FQXM01000004.1"/>
</dbReference>
<gene>
    <name evidence="1" type="ORF">SAMN02745207_01026</name>
</gene>
<sequence>MDDKKQKMIQKEEEITNGSGIWRGYLIGNDPSNEYSVKYLGRAAEKICDNRVKWRDIIILYSDSSFGEGKSGFVLSTDGIYVKSLLNKNSKFSIPYSDIDFVYHDTSESKPILKIYPKYDDCKIIDHPWFNLEVLCELIDAIKEIADEHDDIKLEW</sequence>
<dbReference type="EMBL" id="FQXM01000004">
    <property type="protein sequence ID" value="SHH39820.1"/>
    <property type="molecule type" value="Genomic_DNA"/>
</dbReference>
<evidence type="ECO:0000313" key="1">
    <source>
        <dbReference type="EMBL" id="SHH39820.1"/>
    </source>
</evidence>
<keyword evidence="2" id="KW-1185">Reference proteome</keyword>
<organism evidence="1 2">
    <name type="scientific">Clostridium grantii DSM 8605</name>
    <dbReference type="NCBI Taxonomy" id="1121316"/>
    <lineage>
        <taxon>Bacteria</taxon>
        <taxon>Bacillati</taxon>
        <taxon>Bacillota</taxon>
        <taxon>Clostridia</taxon>
        <taxon>Eubacteriales</taxon>
        <taxon>Clostridiaceae</taxon>
        <taxon>Clostridium</taxon>
    </lineage>
</organism>
<dbReference type="Proteomes" id="UP000184447">
    <property type="component" value="Unassembled WGS sequence"/>
</dbReference>
<dbReference type="STRING" id="1121316.SAMN02745207_01026"/>
<name>A0A1M5SMZ1_9CLOT</name>